<dbReference type="PANTHER" id="PTHR46652:SF3">
    <property type="entry name" value="LEUCINE-RICH REPEAT-CONTAINING PROTEIN 9"/>
    <property type="match status" value="1"/>
</dbReference>
<dbReference type="SUPFAM" id="SSF52058">
    <property type="entry name" value="L domain-like"/>
    <property type="match status" value="1"/>
</dbReference>
<dbReference type="Pfam" id="PF12799">
    <property type="entry name" value="LRR_4"/>
    <property type="match status" value="1"/>
</dbReference>
<protein>
    <submittedName>
        <fullName evidence="3">Leucine rich repeats-containing protein</fullName>
    </submittedName>
    <submittedName>
        <fullName evidence="4">Leucine_rich repeats-containing protein</fullName>
    </submittedName>
</protein>
<dbReference type="Proteomes" id="UP001642409">
    <property type="component" value="Unassembled WGS sequence"/>
</dbReference>
<dbReference type="EMBL" id="CATOUU010001129">
    <property type="protein sequence ID" value="CAI9973970.1"/>
    <property type="molecule type" value="Genomic_DNA"/>
</dbReference>
<keyword evidence="2" id="KW-0677">Repeat</keyword>
<dbReference type="PANTHER" id="PTHR46652">
    <property type="entry name" value="LEUCINE-RICH REPEAT AND IQ DOMAIN-CONTAINING PROTEIN 1-RELATED"/>
    <property type="match status" value="1"/>
</dbReference>
<reference evidence="4 5" key="2">
    <citation type="submission" date="2024-07" db="EMBL/GenBank/DDBJ databases">
        <authorList>
            <person name="Akdeniz Z."/>
        </authorList>
    </citation>
    <scope>NUCLEOTIDE SEQUENCE [LARGE SCALE GENOMIC DNA]</scope>
</reference>
<dbReference type="PROSITE" id="PS51450">
    <property type="entry name" value="LRR"/>
    <property type="match status" value="4"/>
</dbReference>
<sequence length="380" mass="43536">MNQEYDEIMISKYSKSIQDNDTLVIPIIQAQEVTSLTFIQKLNLQQLKLQLCTSVTFAQPPLNITELYLSQCKNTTFAGLEQMTQLQKLEMVFSQVTNTEIPLIGCLINLKYLNLRGNTITDVSQLLNLTKIVELDMSSNQIDKTLDFENFNQLKQLNIASNKLSDIPVLRCLNLETLSLEWNKLINLEFLIRLQSLTRLNLTGNKVQSISTLRYLKNLKELSVAANLAIQDINALMYCKLSNLKASYNKIVDISALRFQQNLQKLSIEFNQIINVNCIQNLKFTELNLDGNSILDNTIFKLGDQKVPTTSEILFANKMKHINQFQEIYNRVKNSCNKLSRQLGTFQGQVNLKVDYIKIEGIKFQERAIALFEIVQYGSQ</sequence>
<dbReference type="SMART" id="SM00365">
    <property type="entry name" value="LRR_SD22"/>
    <property type="match status" value="5"/>
</dbReference>
<dbReference type="Pfam" id="PF13516">
    <property type="entry name" value="LRR_6"/>
    <property type="match status" value="1"/>
</dbReference>
<dbReference type="EMBL" id="CAXDID020000308">
    <property type="protein sequence ID" value="CAL6074444.1"/>
    <property type="molecule type" value="Genomic_DNA"/>
</dbReference>
<evidence type="ECO:0000313" key="5">
    <source>
        <dbReference type="Proteomes" id="UP001642409"/>
    </source>
</evidence>
<dbReference type="InterPro" id="IPR050836">
    <property type="entry name" value="SDS22/Internalin_LRR"/>
</dbReference>
<organism evidence="3">
    <name type="scientific">Hexamita inflata</name>
    <dbReference type="NCBI Taxonomy" id="28002"/>
    <lineage>
        <taxon>Eukaryota</taxon>
        <taxon>Metamonada</taxon>
        <taxon>Diplomonadida</taxon>
        <taxon>Hexamitidae</taxon>
        <taxon>Hexamitinae</taxon>
        <taxon>Hexamita</taxon>
    </lineage>
</organism>
<dbReference type="Gene3D" id="3.80.10.10">
    <property type="entry name" value="Ribonuclease Inhibitor"/>
    <property type="match status" value="1"/>
</dbReference>
<accession>A0AA86RWN5</accession>
<evidence type="ECO:0000256" key="1">
    <source>
        <dbReference type="ARBA" id="ARBA00022614"/>
    </source>
</evidence>
<keyword evidence="1" id="KW-0433">Leucine-rich repeat</keyword>
<proteinExistence type="predicted"/>
<gene>
    <name evidence="4" type="ORF">HINF_LOCUS56726</name>
    <name evidence="3" type="ORF">HINF_LOCUS61615</name>
</gene>
<evidence type="ECO:0000256" key="2">
    <source>
        <dbReference type="ARBA" id="ARBA00022737"/>
    </source>
</evidence>
<dbReference type="InterPro" id="IPR025875">
    <property type="entry name" value="Leu-rich_rpt_4"/>
</dbReference>
<comment type="caution">
    <text evidence="3">The sequence shown here is derived from an EMBL/GenBank/DDBJ whole genome shotgun (WGS) entry which is preliminary data.</text>
</comment>
<dbReference type="AlphaFoldDB" id="A0AA86RWN5"/>
<reference evidence="3" key="1">
    <citation type="submission" date="2023-06" db="EMBL/GenBank/DDBJ databases">
        <authorList>
            <person name="Kurt Z."/>
        </authorList>
    </citation>
    <scope>NUCLEOTIDE SEQUENCE</scope>
</reference>
<evidence type="ECO:0000313" key="3">
    <source>
        <dbReference type="EMBL" id="CAI9973970.1"/>
    </source>
</evidence>
<name>A0AA86RWN5_9EUKA</name>
<evidence type="ECO:0000313" key="4">
    <source>
        <dbReference type="EMBL" id="CAL6074444.1"/>
    </source>
</evidence>
<dbReference type="InterPro" id="IPR032675">
    <property type="entry name" value="LRR_dom_sf"/>
</dbReference>
<keyword evidence="5" id="KW-1185">Reference proteome</keyword>
<dbReference type="InterPro" id="IPR001611">
    <property type="entry name" value="Leu-rich_rpt"/>
</dbReference>